<comment type="caution">
    <text evidence="2">The sequence shown here is derived from an EMBL/GenBank/DDBJ whole genome shotgun (WGS) entry which is preliminary data.</text>
</comment>
<dbReference type="PANTHER" id="PTHR37946:SF1">
    <property type="entry name" value="SLL1969 PROTEIN"/>
    <property type="match status" value="1"/>
</dbReference>
<dbReference type="Gene3D" id="3.40.50.1820">
    <property type="entry name" value="alpha/beta hydrolase"/>
    <property type="match status" value="1"/>
</dbReference>
<gene>
    <name evidence="2" type="ORF">NITGR_680013</name>
</gene>
<protein>
    <submittedName>
        <fullName evidence="2">Putative Lipase</fullName>
    </submittedName>
</protein>
<dbReference type="Pfam" id="PF00561">
    <property type="entry name" value="Abhydrolase_1"/>
    <property type="match status" value="1"/>
</dbReference>
<feature type="domain" description="AB hydrolase-1" evidence="1">
    <location>
        <begin position="40"/>
        <end position="151"/>
    </location>
</feature>
<dbReference type="InParanoid" id="M1Z0B2"/>
<accession>M1Z0B2</accession>
<evidence type="ECO:0000259" key="1">
    <source>
        <dbReference type="Pfam" id="PF00561"/>
    </source>
</evidence>
<reference evidence="2 3" key="1">
    <citation type="journal article" date="2013" name="Front. Microbiol.">
        <title>The genome of Nitrospina gracilis illuminates the metabolism and evolution of the major marine nitrite oxidizer.</title>
        <authorList>
            <person name="Luecker S."/>
            <person name="Nowka B."/>
            <person name="Rattei T."/>
            <person name="Spieck E."/>
            <person name="and Daims H."/>
        </authorList>
    </citation>
    <scope>NUCLEOTIDE SEQUENCE [LARGE SCALE GENOMIC DNA]</scope>
    <source>
        <strain evidence="2 3">3/211</strain>
    </source>
</reference>
<evidence type="ECO:0000313" key="2">
    <source>
        <dbReference type="EMBL" id="CCQ91428.1"/>
    </source>
</evidence>
<dbReference type="InterPro" id="IPR029058">
    <property type="entry name" value="AB_hydrolase_fold"/>
</dbReference>
<dbReference type="AlphaFoldDB" id="M1Z0B2"/>
<sequence>MRFHVLATLNCWVTFCMWILSLTLIAGEPDRVWAEGQECVVILHGIARTSASMAPLAAYLDENGYSAINIDYPSTDHAIDDLVERVHEKLLASPWTQECITHYVGYSMGALIARGLIHKHRPEKLGRVVLLAPPNEGSEVADFWKNNFLYEWLYGPAGQELGTQKNAYRDRFGEVDFEVGVIAGDRSIDPLSSSIIPGPDDGKVSIPRTKLPGMKDHIVVHATHTFIMKNEKVMKQTLYFLKHGAFKEER</sequence>
<name>M1Z0B2_NITG3</name>
<organism evidence="2 3">
    <name type="scientific">Nitrospina gracilis (strain 3/211)</name>
    <dbReference type="NCBI Taxonomy" id="1266370"/>
    <lineage>
        <taxon>Bacteria</taxon>
        <taxon>Pseudomonadati</taxon>
        <taxon>Nitrospinota/Tectimicrobiota group</taxon>
        <taxon>Nitrospinota</taxon>
        <taxon>Nitrospinia</taxon>
        <taxon>Nitrospinales</taxon>
        <taxon>Nitrospinaceae</taxon>
        <taxon>Nitrospina</taxon>
    </lineage>
</organism>
<evidence type="ECO:0000313" key="3">
    <source>
        <dbReference type="Proteomes" id="UP000011704"/>
    </source>
</evidence>
<keyword evidence="3" id="KW-1185">Reference proteome</keyword>
<dbReference type="Proteomes" id="UP000011704">
    <property type="component" value="Unassembled WGS sequence"/>
</dbReference>
<dbReference type="STRING" id="1266370.NITGR_680013"/>
<dbReference type="SUPFAM" id="SSF53474">
    <property type="entry name" value="alpha/beta-Hydrolases"/>
    <property type="match status" value="1"/>
</dbReference>
<dbReference type="InterPro" id="IPR000073">
    <property type="entry name" value="AB_hydrolase_1"/>
</dbReference>
<dbReference type="HOGENOM" id="CLU_075528_1_0_0"/>
<proteinExistence type="predicted"/>
<dbReference type="EMBL" id="CAQJ01000075">
    <property type="protein sequence ID" value="CCQ91428.1"/>
    <property type="molecule type" value="Genomic_DNA"/>
</dbReference>
<dbReference type="PANTHER" id="PTHR37946">
    <property type="entry name" value="SLL1969 PROTEIN"/>
    <property type="match status" value="1"/>
</dbReference>